<evidence type="ECO:0000313" key="9">
    <source>
        <dbReference type="Proteomes" id="UP000515158"/>
    </source>
</evidence>
<dbReference type="SUPFAM" id="SSF53850">
    <property type="entry name" value="Periplasmic binding protein-like II"/>
    <property type="match status" value="1"/>
</dbReference>
<name>A0A6P8YT77_THRPL</name>
<keyword evidence="6" id="KW-0675">Receptor</keyword>
<evidence type="ECO:0000256" key="2">
    <source>
        <dbReference type="ARBA" id="ARBA00022475"/>
    </source>
</evidence>
<dbReference type="KEGG" id="tpal:117642812"/>
<keyword evidence="7" id="KW-0325">Glycoprotein</keyword>
<feature type="transmembrane region" description="Helical" evidence="8">
    <location>
        <begin position="227"/>
        <end position="245"/>
    </location>
</feature>
<sequence>MLERGECDVALAPYNLDTRRVAALQPSAEVTQDSFKVHVRCGVTRVGSDSATVLLHGSALAMLFGGLLMVLVVQLISNRSALGEAGVSSRPDFWTLLFDNWSTLTEVPLPRRTSSASLRALFGSWLFFVLTVNVALKSQLTAETTKAAPVTRINALVELQDSKVTVLGYSNSRSVVEAVDAMGFGGDKSLFCEDDTVEPCLTRFESDDGFAVLRSVAMPSSMKCLRGCYYVVDESVIIASIVFFMRRHDPLGQRLSDTVLALRASGIMDHWQDLHRLRRTTVSRNPAAGPDGGISLRLAAVAWSMGLTVATAVAIFEVLWWRLHHRHGF</sequence>
<keyword evidence="3 8" id="KW-0812">Transmembrane</keyword>
<keyword evidence="4 8" id="KW-1133">Transmembrane helix</keyword>
<keyword evidence="5 8" id="KW-0472">Membrane</keyword>
<feature type="transmembrane region" description="Helical" evidence="8">
    <location>
        <begin position="300"/>
        <end position="321"/>
    </location>
</feature>
<evidence type="ECO:0000256" key="6">
    <source>
        <dbReference type="ARBA" id="ARBA00023170"/>
    </source>
</evidence>
<dbReference type="AlphaFoldDB" id="A0A6P8YT77"/>
<gene>
    <name evidence="10" type="primary">LOC117642812</name>
</gene>
<accession>A0A6P8YT77</accession>
<evidence type="ECO:0000256" key="8">
    <source>
        <dbReference type="SAM" id="Phobius"/>
    </source>
</evidence>
<dbReference type="PANTHER" id="PTHR42643">
    <property type="entry name" value="IONOTROPIC RECEPTOR 20A-RELATED"/>
    <property type="match status" value="1"/>
</dbReference>
<dbReference type="GeneID" id="117642812"/>
<feature type="transmembrane region" description="Helical" evidence="8">
    <location>
        <begin position="53"/>
        <end position="76"/>
    </location>
</feature>
<dbReference type="PANTHER" id="PTHR42643:SF24">
    <property type="entry name" value="IONOTROPIC RECEPTOR 60A"/>
    <property type="match status" value="1"/>
</dbReference>
<dbReference type="Proteomes" id="UP000515158">
    <property type="component" value="Unplaced"/>
</dbReference>
<evidence type="ECO:0000256" key="7">
    <source>
        <dbReference type="ARBA" id="ARBA00023180"/>
    </source>
</evidence>
<reference evidence="10" key="1">
    <citation type="submission" date="2025-08" db="UniProtKB">
        <authorList>
            <consortium name="RefSeq"/>
        </authorList>
    </citation>
    <scope>IDENTIFICATION</scope>
    <source>
        <tissue evidence="10">Total insect</tissue>
    </source>
</reference>
<dbReference type="RefSeq" id="XP_034237272.1">
    <property type="nucleotide sequence ID" value="XM_034381381.1"/>
</dbReference>
<evidence type="ECO:0000256" key="4">
    <source>
        <dbReference type="ARBA" id="ARBA00022989"/>
    </source>
</evidence>
<keyword evidence="9" id="KW-1185">Reference proteome</keyword>
<dbReference type="InterPro" id="IPR052192">
    <property type="entry name" value="Insect_Ionotropic_Sensory_Rcpt"/>
</dbReference>
<organism evidence="10">
    <name type="scientific">Thrips palmi</name>
    <name type="common">Melon thrips</name>
    <dbReference type="NCBI Taxonomy" id="161013"/>
    <lineage>
        <taxon>Eukaryota</taxon>
        <taxon>Metazoa</taxon>
        <taxon>Ecdysozoa</taxon>
        <taxon>Arthropoda</taxon>
        <taxon>Hexapoda</taxon>
        <taxon>Insecta</taxon>
        <taxon>Pterygota</taxon>
        <taxon>Neoptera</taxon>
        <taxon>Paraneoptera</taxon>
        <taxon>Thysanoptera</taxon>
        <taxon>Terebrantia</taxon>
        <taxon>Thripoidea</taxon>
        <taxon>Thripidae</taxon>
        <taxon>Thrips</taxon>
    </lineage>
</organism>
<dbReference type="InParanoid" id="A0A6P8YT77"/>
<evidence type="ECO:0000256" key="3">
    <source>
        <dbReference type="ARBA" id="ARBA00022692"/>
    </source>
</evidence>
<evidence type="ECO:0000256" key="1">
    <source>
        <dbReference type="ARBA" id="ARBA00004651"/>
    </source>
</evidence>
<feature type="transmembrane region" description="Helical" evidence="8">
    <location>
        <begin position="116"/>
        <end position="136"/>
    </location>
</feature>
<evidence type="ECO:0000256" key="5">
    <source>
        <dbReference type="ARBA" id="ARBA00023136"/>
    </source>
</evidence>
<protein>
    <submittedName>
        <fullName evidence="10">Uncharacterized protein LOC117642812</fullName>
    </submittedName>
</protein>
<comment type="subcellular location">
    <subcellularLocation>
        <location evidence="1">Cell membrane</location>
        <topology evidence="1">Multi-pass membrane protein</topology>
    </subcellularLocation>
</comment>
<evidence type="ECO:0000313" key="10">
    <source>
        <dbReference type="RefSeq" id="XP_034237272.1"/>
    </source>
</evidence>
<dbReference type="GO" id="GO:0005886">
    <property type="term" value="C:plasma membrane"/>
    <property type="evidence" value="ECO:0007669"/>
    <property type="project" value="UniProtKB-SubCell"/>
</dbReference>
<dbReference type="Gene3D" id="1.10.287.70">
    <property type="match status" value="1"/>
</dbReference>
<keyword evidence="2" id="KW-1003">Cell membrane</keyword>
<proteinExistence type="predicted"/>